<organism evidence="1 2">
    <name type="scientific">Bradyrhizobium macuxiense</name>
    <dbReference type="NCBI Taxonomy" id="1755647"/>
    <lineage>
        <taxon>Bacteria</taxon>
        <taxon>Pseudomonadati</taxon>
        <taxon>Pseudomonadota</taxon>
        <taxon>Alphaproteobacteria</taxon>
        <taxon>Hyphomicrobiales</taxon>
        <taxon>Nitrobacteraceae</taxon>
        <taxon>Bradyrhizobium</taxon>
    </lineage>
</organism>
<protein>
    <submittedName>
        <fullName evidence="1">Uncharacterized protein</fullName>
    </submittedName>
</protein>
<proteinExistence type="predicted"/>
<dbReference type="STRING" id="1755647.AS156_03930"/>
<sequence length="250" mass="27994">MALPTLNEPGTKTVSNNNEAITIRFRCPAELEGKIPEPVPASMGLPGWLKAMPTQAFNAMSNREEDTVKRCPPFVDAMTSGFLLPLVCDLKVENGEMTWDNDLPAGGALEFPRSPVGFHDESQVAGSPLFEPDRFVIKFVNLWTIEAPAGYSLFFTHPVNRFDLPFTTLTGLVDCDLFRDGWVHFPARWHDTNFNGVLPKGTPVAQCFPVKRENWVAQTAAMTPDETSRAQELSNRMSRETGLYRRQFRS</sequence>
<evidence type="ECO:0000313" key="2">
    <source>
        <dbReference type="Proteomes" id="UP000321304"/>
    </source>
</evidence>
<accession>A0A560KXW0</accession>
<name>A0A560KXW0_9BRAD</name>
<dbReference type="EMBL" id="VITY01000019">
    <property type="protein sequence ID" value="TWB88012.1"/>
    <property type="molecule type" value="Genomic_DNA"/>
</dbReference>
<comment type="caution">
    <text evidence="1">The sequence shown here is derived from an EMBL/GenBank/DDBJ whole genome shotgun (WGS) entry which is preliminary data.</text>
</comment>
<keyword evidence="2" id="KW-1185">Reference proteome</keyword>
<dbReference type="Proteomes" id="UP000321304">
    <property type="component" value="Unassembled WGS sequence"/>
</dbReference>
<reference evidence="1 2" key="1">
    <citation type="submission" date="2019-06" db="EMBL/GenBank/DDBJ databases">
        <title>Genomic Encyclopedia of Type Strains, Phase IV (KMG-V): Genome sequencing to study the core and pangenomes of soil and plant-associated prokaryotes.</title>
        <authorList>
            <person name="Whitman W."/>
        </authorList>
    </citation>
    <scope>NUCLEOTIDE SEQUENCE [LARGE SCALE GENOMIC DNA]</scope>
    <source>
        <strain evidence="1 2">BR 10355</strain>
    </source>
</reference>
<evidence type="ECO:0000313" key="1">
    <source>
        <dbReference type="EMBL" id="TWB88012.1"/>
    </source>
</evidence>
<gene>
    <name evidence="1" type="ORF">FBZ93_1191</name>
</gene>
<dbReference type="AlphaFoldDB" id="A0A560KXW0"/>